<dbReference type="EMBL" id="VRMN01000005">
    <property type="protein sequence ID" value="KAA8494333.1"/>
    <property type="molecule type" value="Genomic_DNA"/>
</dbReference>
<comment type="function">
    <text evidence="8">Component of the general transcription and DNA repair factor IIH (TFIIH) core complex which is involved in general and transcription-coupled nucleotide excision repair (NER) of damaged DNA.</text>
</comment>
<dbReference type="InterPro" id="IPR004598">
    <property type="entry name" value="TFIIH_p52/Tfb2"/>
</dbReference>
<keyword evidence="3 8" id="KW-0227">DNA damage</keyword>
<dbReference type="PANTHER" id="PTHR13152">
    <property type="entry name" value="TFIIH, POLYPEPTIDE 4"/>
    <property type="match status" value="1"/>
</dbReference>
<dbReference type="GO" id="GO:0003690">
    <property type="term" value="F:double-stranded DNA binding"/>
    <property type="evidence" value="ECO:0007669"/>
    <property type="project" value="TreeGrafter"/>
</dbReference>
<keyword evidence="5 8" id="KW-0804">Transcription</keyword>
<comment type="similarity">
    <text evidence="2 8">Belongs to the TFB2 family.</text>
</comment>
<evidence type="ECO:0000256" key="8">
    <source>
        <dbReference type="RuleBase" id="RU364024"/>
    </source>
</evidence>
<dbReference type="Pfam" id="PF03849">
    <property type="entry name" value="Tfb2"/>
    <property type="match status" value="1"/>
</dbReference>
<sequence length="489" mass="54890">MNEVVRGGVRPHKYAENMFQELEQWSRSDMQRAFRSEHAAHAVLRCVPNLARLVVMRMLLGSSRTCSASELSAWFAQDGHRSDYAKSRSGGQTPIATGHSHTRVVEPLLRLHVVRLVESAVPPFYELDPAFADRMDQILTANVRPPFDSEHESNSVVLDSPALVQRLEVFAKRRWERVLHFLVGSDSESASVSGPSDELVNALLKTRLLENCEEGLRITHVGFQFLLKDTYAQIWSLLACMLEHLFPAGSQHRVDAMGLLFQIALAVPGKPYKLSCLDANQSRFLKCCDELGLVQVGEKEQAFCVTRMGVNLVNSKQEDVASHSGGHLSVDMGELQLIVETNFRVYAYTSSSFQIALLSLFLDMRYRLPNLVVGHITKSSVRAAMSNGITAEQLVRFLNAHLHPMVEKACIPPCVSDELYLWEAEQDRVRTDDAVMIDGFESTLSFDALTTHANEIDALLWSNPRRLMLVVKAEKAEGVKQYIREQALR</sequence>
<dbReference type="Pfam" id="PF18307">
    <property type="entry name" value="Tfb2_C"/>
    <property type="match status" value="1"/>
</dbReference>
<keyword evidence="4 8" id="KW-0805">Transcription regulation</keyword>
<dbReference type="GO" id="GO:0005675">
    <property type="term" value="C:transcription factor TFIIH holo complex"/>
    <property type="evidence" value="ECO:0007669"/>
    <property type="project" value="TreeGrafter"/>
</dbReference>
<evidence type="ECO:0000259" key="9">
    <source>
        <dbReference type="Pfam" id="PF18307"/>
    </source>
</evidence>
<evidence type="ECO:0000256" key="3">
    <source>
        <dbReference type="ARBA" id="ARBA00022763"/>
    </source>
</evidence>
<evidence type="ECO:0000313" key="11">
    <source>
        <dbReference type="Proteomes" id="UP000324585"/>
    </source>
</evidence>
<dbReference type="Gene3D" id="3.30.70.2610">
    <property type="match status" value="1"/>
</dbReference>
<dbReference type="InterPro" id="IPR040662">
    <property type="entry name" value="Tfb2_C"/>
</dbReference>
<evidence type="ECO:0000256" key="6">
    <source>
        <dbReference type="ARBA" id="ARBA00023204"/>
    </source>
</evidence>
<dbReference type="PANTHER" id="PTHR13152:SF0">
    <property type="entry name" value="GENERAL TRANSCRIPTION FACTOR IIH SUBUNIT 4"/>
    <property type="match status" value="1"/>
</dbReference>
<evidence type="ECO:0000256" key="4">
    <source>
        <dbReference type="ARBA" id="ARBA00023015"/>
    </source>
</evidence>
<keyword evidence="6 8" id="KW-0234">DNA repair</keyword>
<evidence type="ECO:0000313" key="10">
    <source>
        <dbReference type="EMBL" id="KAA8494333.1"/>
    </source>
</evidence>
<protein>
    <recommendedName>
        <fullName evidence="8">General transcription factor IIH subunit 4</fullName>
    </recommendedName>
</protein>
<comment type="subcellular location">
    <subcellularLocation>
        <location evidence="1 8">Nucleus</location>
    </subcellularLocation>
</comment>
<reference evidence="11" key="1">
    <citation type="journal article" date="2019" name="Nat. Commun.">
        <title>Expansion of phycobilisome linker gene families in mesophilic red algae.</title>
        <authorList>
            <person name="Lee J."/>
            <person name="Kim D."/>
            <person name="Bhattacharya D."/>
            <person name="Yoon H.S."/>
        </authorList>
    </citation>
    <scope>NUCLEOTIDE SEQUENCE [LARGE SCALE GENOMIC DNA]</scope>
    <source>
        <strain evidence="11">CCMP 1328</strain>
    </source>
</reference>
<evidence type="ECO:0000256" key="1">
    <source>
        <dbReference type="ARBA" id="ARBA00004123"/>
    </source>
</evidence>
<dbReference type="GO" id="GO:0006289">
    <property type="term" value="P:nucleotide-excision repair"/>
    <property type="evidence" value="ECO:0007669"/>
    <property type="project" value="InterPro"/>
</dbReference>
<dbReference type="Proteomes" id="UP000324585">
    <property type="component" value="Unassembled WGS sequence"/>
</dbReference>
<evidence type="ECO:0000256" key="5">
    <source>
        <dbReference type="ARBA" id="ARBA00023163"/>
    </source>
</evidence>
<evidence type="ECO:0000256" key="7">
    <source>
        <dbReference type="ARBA" id="ARBA00023242"/>
    </source>
</evidence>
<dbReference type="GO" id="GO:0001671">
    <property type="term" value="F:ATPase activator activity"/>
    <property type="evidence" value="ECO:0007669"/>
    <property type="project" value="InterPro"/>
</dbReference>
<evidence type="ECO:0000256" key="2">
    <source>
        <dbReference type="ARBA" id="ARBA00007132"/>
    </source>
</evidence>
<proteinExistence type="inferred from homology"/>
<gene>
    <name evidence="10" type="ORF">FVE85_4308</name>
</gene>
<comment type="caution">
    <text evidence="10">The sequence shown here is derived from an EMBL/GenBank/DDBJ whole genome shotgun (WGS) entry which is preliminary data.</text>
</comment>
<keyword evidence="7 8" id="KW-0539">Nucleus</keyword>
<dbReference type="AlphaFoldDB" id="A0A5J4YU96"/>
<organism evidence="10 11">
    <name type="scientific">Porphyridium purpureum</name>
    <name type="common">Red alga</name>
    <name type="synonym">Porphyridium cruentum</name>
    <dbReference type="NCBI Taxonomy" id="35688"/>
    <lineage>
        <taxon>Eukaryota</taxon>
        <taxon>Rhodophyta</taxon>
        <taxon>Bangiophyceae</taxon>
        <taxon>Porphyridiales</taxon>
        <taxon>Porphyridiaceae</taxon>
        <taxon>Porphyridium</taxon>
    </lineage>
</organism>
<keyword evidence="11" id="KW-1185">Reference proteome</keyword>
<name>A0A5J4YU96_PORPP</name>
<feature type="domain" description="Transcription factor Tfb2 C-terminal" evidence="9">
    <location>
        <begin position="419"/>
        <end position="484"/>
    </location>
</feature>
<dbReference type="GO" id="GO:0000439">
    <property type="term" value="C:transcription factor TFIIH core complex"/>
    <property type="evidence" value="ECO:0007669"/>
    <property type="project" value="InterPro"/>
</dbReference>
<dbReference type="OMA" id="KGFIIIE"/>
<accession>A0A5J4YU96</accession>
<dbReference type="OrthoDB" id="364513at2759"/>